<evidence type="ECO:0000313" key="2">
    <source>
        <dbReference type="Proteomes" id="UP000541444"/>
    </source>
</evidence>
<dbReference type="InterPro" id="IPR044705">
    <property type="entry name" value="CCB4"/>
</dbReference>
<name>A0A7J7M5K1_9MAGN</name>
<keyword evidence="2" id="KW-1185">Reference proteome</keyword>
<evidence type="ECO:0000313" key="1">
    <source>
        <dbReference type="EMBL" id="KAF6150112.1"/>
    </source>
</evidence>
<comment type="caution">
    <text evidence="1">The sequence shown here is derived from an EMBL/GenBank/DDBJ whole genome shotgun (WGS) entry which is preliminary data.</text>
</comment>
<dbReference type="GO" id="GO:0009507">
    <property type="term" value="C:chloroplast"/>
    <property type="evidence" value="ECO:0007669"/>
    <property type="project" value="TreeGrafter"/>
</dbReference>
<dbReference type="GO" id="GO:0010190">
    <property type="term" value="P:cytochrome b6f complex assembly"/>
    <property type="evidence" value="ECO:0007669"/>
    <property type="project" value="TreeGrafter"/>
</dbReference>
<reference evidence="1 2" key="1">
    <citation type="journal article" date="2020" name="IScience">
        <title>Genome Sequencing of the Endangered Kingdonia uniflora (Circaeasteraceae, Ranunculales) Reveals Potential Mechanisms of Evolutionary Specialization.</title>
        <authorList>
            <person name="Sun Y."/>
            <person name="Deng T."/>
            <person name="Zhang A."/>
            <person name="Moore M.J."/>
            <person name="Landis J.B."/>
            <person name="Lin N."/>
            <person name="Zhang H."/>
            <person name="Zhang X."/>
            <person name="Huang J."/>
            <person name="Zhang X."/>
            <person name="Sun H."/>
            <person name="Wang H."/>
        </authorList>
    </citation>
    <scope>NUCLEOTIDE SEQUENCE [LARGE SCALE GENOMIC DNA]</scope>
    <source>
        <strain evidence="1">TB1705</strain>
        <tissue evidence="1">Leaf</tissue>
    </source>
</reference>
<dbReference type="OrthoDB" id="439612at2759"/>
<dbReference type="Proteomes" id="UP000541444">
    <property type="component" value="Unassembled WGS sequence"/>
</dbReference>
<proteinExistence type="predicted"/>
<gene>
    <name evidence="1" type="ORF">GIB67_035722</name>
</gene>
<dbReference type="PANTHER" id="PTHR34943:SF2">
    <property type="entry name" value="PROTEIN COFACTOR ASSEMBLY OF COMPLEX C SUBUNIT B CCB4, CHLOROPLASTIC"/>
    <property type="match status" value="1"/>
</dbReference>
<dbReference type="AlphaFoldDB" id="A0A7J7M5K1"/>
<sequence length="106" mass="11312">MCCARQPSRDGNHSLSCVSQATNKAYSLLVPEIPGNISVKLKIWALEGGGEGYKGPKPKTDWVSNWVSKNDDIVRSFPIYVGGLSLLAVLLNRAVSGIAPVADASR</sequence>
<dbReference type="EMBL" id="JACGCM010001761">
    <property type="protein sequence ID" value="KAF6150112.1"/>
    <property type="molecule type" value="Genomic_DNA"/>
</dbReference>
<dbReference type="PANTHER" id="PTHR34943">
    <property type="match status" value="1"/>
</dbReference>
<accession>A0A7J7M5K1</accession>
<organism evidence="1 2">
    <name type="scientific">Kingdonia uniflora</name>
    <dbReference type="NCBI Taxonomy" id="39325"/>
    <lineage>
        <taxon>Eukaryota</taxon>
        <taxon>Viridiplantae</taxon>
        <taxon>Streptophyta</taxon>
        <taxon>Embryophyta</taxon>
        <taxon>Tracheophyta</taxon>
        <taxon>Spermatophyta</taxon>
        <taxon>Magnoliopsida</taxon>
        <taxon>Ranunculales</taxon>
        <taxon>Circaeasteraceae</taxon>
        <taxon>Kingdonia</taxon>
    </lineage>
</organism>
<protein>
    <submittedName>
        <fullName evidence="1">Uncharacterized protein</fullName>
    </submittedName>
</protein>